<dbReference type="Proteomes" id="UP000501168">
    <property type="component" value="Chromosome"/>
</dbReference>
<evidence type="ECO:0000256" key="1">
    <source>
        <dbReference type="SAM" id="Coils"/>
    </source>
</evidence>
<evidence type="ECO:0000313" key="2">
    <source>
        <dbReference type="EMBL" id="QIQ22190.1"/>
    </source>
</evidence>
<sequence length="722" mass="81618">MLQQQRWLQEQEELQRVQQKLPEAAEDVQQHLDKNQLLKDFTQEQQKQLSDALSEEVAKKSGHDDIVKIGYSKDGTYLVAFVGRDKTAHINIQQTLTQQQPKQQDILERPLPDDKRLNEINKSIYHHHIHEKLAPFPKHEQQVLMQAVGFSIDDHAGHPPKVHYVDINKEQIQLLVGSPHKSIKLDTQALLAQYQPKEDIKHAVPEKEPEQTISTSIAKSGDSGMSIAKQLDPDNPEAALGHLYRSGQIKDIQLKEAHQHLVPNIKPNKEYSYDPSIYTQEQLKENELLAKQQMSSQTKINQQIDTIQAQIQQQQRQNLEQQKSNEILSSLFKPQESMARNSFEDQLKHRVLVNQYLPTEYHQSTSYSERFGQGLVNGIKGFVVEPVLQVRDMSVAGAAVTYNYLGNKQGADMWLPEMKSGTAEAYKNGTSQTELLLQSNPITGIGVTSYHGTTALMQGRYGDFAELAGGVTAGLAMGKAATRYGGYGVTVKPVVLPTGMMRYQTGALGFELRPVSPQLAISKQNLSTVTEVSKKIAQDKQTFSNWSERHQDVQLSIHKEKQIYSQFAERAKEPSHFQQTLESYRKHQQDIDFKHIEADVRIFENGRGKVQGGHFTRSPDLVITELLEPVGSNGTIKAKVGMRQVDGEPFYLKTNNGAKSTLTPADWSVTRSKLEMSHAFENKKLIDETKGIWQGKSSDVKFIFNEPIGTVKQWRGYPKYEP</sequence>
<evidence type="ECO:0008006" key="4">
    <source>
        <dbReference type="Google" id="ProtNLM"/>
    </source>
</evidence>
<organism evidence="2 3">
    <name type="scientific">Zophobihabitans entericus</name>
    <dbReference type="NCBI Taxonomy" id="1635327"/>
    <lineage>
        <taxon>Bacteria</taxon>
        <taxon>Pseudomonadati</taxon>
        <taxon>Pseudomonadota</taxon>
        <taxon>Gammaproteobacteria</taxon>
        <taxon>Orbales</taxon>
        <taxon>Orbaceae</taxon>
        <taxon>Zophobihabitans</taxon>
    </lineage>
</organism>
<keyword evidence="3" id="KW-1185">Reference proteome</keyword>
<accession>A0A6G9IF16</accession>
<dbReference type="KEGG" id="orb:IPMB12_11125"/>
<proteinExistence type="predicted"/>
<evidence type="ECO:0000313" key="3">
    <source>
        <dbReference type="Proteomes" id="UP000501168"/>
    </source>
</evidence>
<protein>
    <recommendedName>
        <fullName evidence="4">Bacterial EndoU nuclease domain-containing protein</fullName>
    </recommendedName>
</protein>
<reference evidence="2 3" key="1">
    <citation type="submission" date="2020-03" db="EMBL/GenBank/DDBJ databases">
        <title>Complete genome sequence of Orbus sp. IPMB12 (BCRC 80908).</title>
        <authorList>
            <person name="Lo W.-S."/>
            <person name="Chang T.-H."/>
            <person name="Kuo C.-H."/>
        </authorList>
    </citation>
    <scope>NUCLEOTIDE SEQUENCE [LARGE SCALE GENOMIC DNA]</scope>
    <source>
        <strain evidence="2 3">IPMB12</strain>
    </source>
</reference>
<dbReference type="InParanoid" id="A0A6G9IF16"/>
<dbReference type="EMBL" id="CP050253">
    <property type="protein sequence ID" value="QIQ22190.1"/>
    <property type="molecule type" value="Genomic_DNA"/>
</dbReference>
<dbReference type="AlphaFoldDB" id="A0A6G9IF16"/>
<gene>
    <name evidence="2" type="ORF">IPMB12_11125</name>
</gene>
<name>A0A6G9IF16_9GAMM</name>
<keyword evidence="1" id="KW-0175">Coiled coil</keyword>
<dbReference type="RefSeq" id="WP_166917487.1">
    <property type="nucleotide sequence ID" value="NZ_CP050253.1"/>
</dbReference>
<feature type="coiled-coil region" evidence="1">
    <location>
        <begin position="297"/>
        <end position="324"/>
    </location>
</feature>